<evidence type="ECO:0000256" key="2">
    <source>
        <dbReference type="ARBA" id="ARBA00023015"/>
    </source>
</evidence>
<dbReference type="Pfam" id="PF04542">
    <property type="entry name" value="Sigma70_r2"/>
    <property type="match status" value="1"/>
</dbReference>
<keyword evidence="4" id="KW-0238">DNA-binding</keyword>
<keyword evidence="3" id="KW-0731">Sigma factor</keyword>
<keyword evidence="5" id="KW-0804">Transcription</keyword>
<organism evidence="8 9">
    <name type="scientific">Kutzneria kofuensis</name>
    <dbReference type="NCBI Taxonomy" id="103725"/>
    <lineage>
        <taxon>Bacteria</taxon>
        <taxon>Bacillati</taxon>
        <taxon>Actinomycetota</taxon>
        <taxon>Actinomycetes</taxon>
        <taxon>Pseudonocardiales</taxon>
        <taxon>Pseudonocardiaceae</taxon>
        <taxon>Kutzneria</taxon>
    </lineage>
</organism>
<reference evidence="8 9" key="1">
    <citation type="submission" date="2020-08" db="EMBL/GenBank/DDBJ databases">
        <title>Sequencing the genomes of 1000 actinobacteria strains.</title>
        <authorList>
            <person name="Klenk H.-P."/>
        </authorList>
    </citation>
    <scope>NUCLEOTIDE SEQUENCE [LARGE SCALE GENOMIC DNA]</scope>
    <source>
        <strain evidence="8 9">DSM 43851</strain>
    </source>
</reference>
<name>A0A7W9KAT6_9PSEU</name>
<evidence type="ECO:0000313" key="9">
    <source>
        <dbReference type="Proteomes" id="UP000585638"/>
    </source>
</evidence>
<feature type="domain" description="RNA polymerase sigma factor 70 region 4 type 2" evidence="7">
    <location>
        <begin position="117"/>
        <end position="169"/>
    </location>
</feature>
<dbReference type="GO" id="GO:0016987">
    <property type="term" value="F:sigma factor activity"/>
    <property type="evidence" value="ECO:0007669"/>
    <property type="project" value="UniProtKB-KW"/>
</dbReference>
<comment type="similarity">
    <text evidence="1">Belongs to the sigma-70 factor family. ECF subfamily.</text>
</comment>
<dbReference type="SUPFAM" id="SSF88659">
    <property type="entry name" value="Sigma3 and sigma4 domains of RNA polymerase sigma factors"/>
    <property type="match status" value="1"/>
</dbReference>
<dbReference type="InterPro" id="IPR036388">
    <property type="entry name" value="WH-like_DNA-bd_sf"/>
</dbReference>
<dbReference type="PANTHER" id="PTHR43133:SF52">
    <property type="entry name" value="ECF RNA POLYMERASE SIGMA FACTOR SIGL"/>
    <property type="match status" value="1"/>
</dbReference>
<dbReference type="InterPro" id="IPR013249">
    <property type="entry name" value="RNA_pol_sigma70_r4_t2"/>
</dbReference>
<sequence>MTAIDEAAPPGSLADFERLFEAHADDLHRYLGRLVGGVADDLVADTFVAALKGRDGFDPARASARAWLFGIANNLARNHLRRRRREHAATARLLDSARAESHENRVVEQVDAQLRARQLAAAIAELDDADRDVLLLTSWAGMDSNEIAEALGIPAGTVRSRLHRVRRHLRVVAPQIDAQITARGSTDDVD</sequence>
<comment type="caution">
    <text evidence="8">The sequence shown here is derived from an EMBL/GenBank/DDBJ whole genome shotgun (WGS) entry which is preliminary data.</text>
</comment>
<dbReference type="Pfam" id="PF08281">
    <property type="entry name" value="Sigma70_r4_2"/>
    <property type="match status" value="1"/>
</dbReference>
<gene>
    <name evidence="8" type="ORF">BJ998_000272</name>
</gene>
<dbReference type="Proteomes" id="UP000585638">
    <property type="component" value="Unassembled WGS sequence"/>
</dbReference>
<dbReference type="PANTHER" id="PTHR43133">
    <property type="entry name" value="RNA POLYMERASE ECF-TYPE SIGMA FACTO"/>
    <property type="match status" value="1"/>
</dbReference>
<evidence type="ECO:0000259" key="7">
    <source>
        <dbReference type="Pfam" id="PF08281"/>
    </source>
</evidence>
<dbReference type="CDD" id="cd06171">
    <property type="entry name" value="Sigma70_r4"/>
    <property type="match status" value="1"/>
</dbReference>
<dbReference type="Gene3D" id="1.10.1740.10">
    <property type="match status" value="1"/>
</dbReference>
<dbReference type="GO" id="GO:0003677">
    <property type="term" value="F:DNA binding"/>
    <property type="evidence" value="ECO:0007669"/>
    <property type="project" value="UniProtKB-KW"/>
</dbReference>
<evidence type="ECO:0000256" key="1">
    <source>
        <dbReference type="ARBA" id="ARBA00010641"/>
    </source>
</evidence>
<evidence type="ECO:0000259" key="6">
    <source>
        <dbReference type="Pfam" id="PF04542"/>
    </source>
</evidence>
<dbReference type="RefSeq" id="WP_184857729.1">
    <property type="nucleotide sequence ID" value="NZ_BAAAWY010000013.1"/>
</dbReference>
<dbReference type="InterPro" id="IPR013325">
    <property type="entry name" value="RNA_pol_sigma_r2"/>
</dbReference>
<evidence type="ECO:0000256" key="3">
    <source>
        <dbReference type="ARBA" id="ARBA00023082"/>
    </source>
</evidence>
<keyword evidence="2" id="KW-0805">Transcription regulation</keyword>
<dbReference type="AlphaFoldDB" id="A0A7W9KAT6"/>
<dbReference type="InterPro" id="IPR039425">
    <property type="entry name" value="RNA_pol_sigma-70-like"/>
</dbReference>
<accession>A0A7W9KAT6</accession>
<protein>
    <submittedName>
        <fullName evidence="8">RNA polymerase sigma-70 factor (ECF subfamily)</fullName>
    </submittedName>
</protein>
<dbReference type="NCBIfam" id="TIGR02937">
    <property type="entry name" value="sigma70-ECF"/>
    <property type="match status" value="1"/>
</dbReference>
<evidence type="ECO:0000256" key="5">
    <source>
        <dbReference type="ARBA" id="ARBA00023163"/>
    </source>
</evidence>
<proteinExistence type="inferred from homology"/>
<evidence type="ECO:0000256" key="4">
    <source>
        <dbReference type="ARBA" id="ARBA00023125"/>
    </source>
</evidence>
<dbReference type="InterPro" id="IPR007627">
    <property type="entry name" value="RNA_pol_sigma70_r2"/>
</dbReference>
<dbReference type="GO" id="GO:0006352">
    <property type="term" value="P:DNA-templated transcription initiation"/>
    <property type="evidence" value="ECO:0007669"/>
    <property type="project" value="InterPro"/>
</dbReference>
<dbReference type="EMBL" id="JACHIR010000001">
    <property type="protein sequence ID" value="MBB5889076.1"/>
    <property type="molecule type" value="Genomic_DNA"/>
</dbReference>
<evidence type="ECO:0000313" key="8">
    <source>
        <dbReference type="EMBL" id="MBB5889076.1"/>
    </source>
</evidence>
<dbReference type="InterPro" id="IPR014284">
    <property type="entry name" value="RNA_pol_sigma-70_dom"/>
</dbReference>
<feature type="domain" description="RNA polymerase sigma-70 region 2" evidence="6">
    <location>
        <begin position="19"/>
        <end position="85"/>
    </location>
</feature>
<dbReference type="SUPFAM" id="SSF88946">
    <property type="entry name" value="Sigma2 domain of RNA polymerase sigma factors"/>
    <property type="match status" value="1"/>
</dbReference>
<dbReference type="Gene3D" id="1.10.10.10">
    <property type="entry name" value="Winged helix-like DNA-binding domain superfamily/Winged helix DNA-binding domain"/>
    <property type="match status" value="1"/>
</dbReference>
<keyword evidence="9" id="KW-1185">Reference proteome</keyword>
<dbReference type="InterPro" id="IPR013324">
    <property type="entry name" value="RNA_pol_sigma_r3/r4-like"/>
</dbReference>